<dbReference type="PANTHER" id="PTHR18895">
    <property type="entry name" value="HEMK METHYLTRANSFERASE"/>
    <property type="match status" value="1"/>
</dbReference>
<dbReference type="EMBL" id="JQBK01000027">
    <property type="protein sequence ID" value="KRN84580.1"/>
    <property type="molecule type" value="Genomic_DNA"/>
</dbReference>
<feature type="binding site" evidence="5">
    <location>
        <position position="144"/>
    </location>
    <ligand>
        <name>S-adenosyl-L-methionine</name>
        <dbReference type="ChEBI" id="CHEBI:59789"/>
    </ligand>
</feature>
<comment type="function">
    <text evidence="5">Methylates the class 1 translation termination release factors RF1/PrfA and RF2/PrfB on the glutamine residue of the universally conserved GGQ motif.</text>
</comment>
<protein>
    <recommendedName>
        <fullName evidence="5">Release factor glutamine methyltransferase</fullName>
        <shortName evidence="5">RF MTase</shortName>
        <ecNumber evidence="5">2.1.1.297</ecNumber>
    </recommendedName>
    <alternativeName>
        <fullName evidence="5">N5-glutamine methyltransferase PrmC</fullName>
    </alternativeName>
    <alternativeName>
        <fullName evidence="5">Protein-(glutamine-N5) MTase PrmC</fullName>
    </alternativeName>
    <alternativeName>
        <fullName evidence="5">Protein-glutamine N-methyltransferase PrmC</fullName>
    </alternativeName>
</protein>
<evidence type="ECO:0000313" key="8">
    <source>
        <dbReference type="EMBL" id="HJE98203.1"/>
    </source>
</evidence>
<evidence type="ECO:0000259" key="6">
    <source>
        <dbReference type="Pfam" id="PF05175"/>
    </source>
</evidence>
<dbReference type="InterPro" id="IPR007848">
    <property type="entry name" value="Small_mtfrase_dom"/>
</dbReference>
<feature type="binding site" evidence="5">
    <location>
        <begin position="186"/>
        <end position="189"/>
    </location>
    <ligand>
        <name>substrate</name>
    </ligand>
</feature>
<dbReference type="NCBIfam" id="TIGR03534">
    <property type="entry name" value="RF_mod_PrmC"/>
    <property type="match status" value="1"/>
</dbReference>
<dbReference type="InterPro" id="IPR040758">
    <property type="entry name" value="PrmC_N"/>
</dbReference>
<evidence type="ECO:0000256" key="3">
    <source>
        <dbReference type="ARBA" id="ARBA00022691"/>
    </source>
</evidence>
<keyword evidence="3 5" id="KW-0949">S-adenosyl-L-methionine</keyword>
<dbReference type="GO" id="GO:0003676">
    <property type="term" value="F:nucleic acid binding"/>
    <property type="evidence" value="ECO:0007669"/>
    <property type="project" value="InterPro"/>
</dbReference>
<dbReference type="GO" id="GO:0102559">
    <property type="term" value="F:peptide chain release factor N(5)-glutamine methyltransferase activity"/>
    <property type="evidence" value="ECO:0007669"/>
    <property type="project" value="UniProtKB-EC"/>
</dbReference>
<evidence type="ECO:0000313" key="9">
    <source>
        <dbReference type="EMBL" id="KRN84580.1"/>
    </source>
</evidence>
<comment type="caution">
    <text evidence="5">Lacks conserved residue(s) required for the propagation of feature annotation.</text>
</comment>
<dbReference type="Pfam" id="PF17827">
    <property type="entry name" value="PrmC_N"/>
    <property type="match status" value="1"/>
</dbReference>
<dbReference type="InterPro" id="IPR050320">
    <property type="entry name" value="N5-glutamine_MTase"/>
</dbReference>
<dbReference type="Proteomes" id="UP000707535">
    <property type="component" value="Unassembled WGS sequence"/>
</dbReference>
<dbReference type="Pfam" id="PF05175">
    <property type="entry name" value="MTS"/>
    <property type="match status" value="1"/>
</dbReference>
<reference evidence="8" key="3">
    <citation type="submission" date="2021-09" db="EMBL/GenBank/DDBJ databases">
        <authorList>
            <person name="Gilroy R."/>
        </authorList>
    </citation>
    <scope>NUCLEOTIDE SEQUENCE</scope>
    <source>
        <strain evidence="8">CHK174-6876</strain>
    </source>
</reference>
<dbReference type="HAMAP" id="MF_02126">
    <property type="entry name" value="RF_methyltr_PrmC"/>
    <property type="match status" value="1"/>
</dbReference>
<evidence type="ECO:0000256" key="2">
    <source>
        <dbReference type="ARBA" id="ARBA00022679"/>
    </source>
</evidence>
<dbReference type="STRING" id="89059.LAC1533_1481"/>
<keyword evidence="1 5" id="KW-0489">Methyltransferase</keyword>
<gene>
    <name evidence="5 8" type="primary">prmC</name>
    <name evidence="9" type="ORF">IV43_GL001095</name>
    <name evidence="8" type="ORF">K8V00_11355</name>
</gene>
<dbReference type="Proteomes" id="UP000051491">
    <property type="component" value="Unassembled WGS sequence"/>
</dbReference>
<dbReference type="InterPro" id="IPR004556">
    <property type="entry name" value="HemK-like"/>
</dbReference>
<feature type="binding site" evidence="5">
    <location>
        <position position="186"/>
    </location>
    <ligand>
        <name>S-adenosyl-L-methionine</name>
        <dbReference type="ChEBI" id="CHEBI:59789"/>
    </ligand>
</feature>
<dbReference type="EMBL" id="DYXG01000113">
    <property type="protein sequence ID" value="HJE98203.1"/>
    <property type="molecule type" value="Genomic_DNA"/>
</dbReference>
<keyword evidence="2 5" id="KW-0808">Transferase</keyword>
<reference evidence="8" key="2">
    <citation type="journal article" date="2021" name="PeerJ">
        <title>Extensive microbial diversity within the chicken gut microbiome revealed by metagenomics and culture.</title>
        <authorList>
            <person name="Gilroy R."/>
            <person name="Ravi A."/>
            <person name="Getino M."/>
            <person name="Pursley I."/>
            <person name="Horton D.L."/>
            <person name="Alikhan N.F."/>
            <person name="Baker D."/>
            <person name="Gharbi K."/>
            <person name="Hall N."/>
            <person name="Watson M."/>
            <person name="Adriaenssens E.M."/>
            <person name="Foster-Nyarko E."/>
            <person name="Jarju S."/>
            <person name="Secka A."/>
            <person name="Antonio M."/>
            <person name="Oren A."/>
            <person name="Chaudhuri R.R."/>
            <person name="La Ragione R."/>
            <person name="Hildebrand F."/>
            <person name="Pallen M.J."/>
        </authorList>
    </citation>
    <scope>NUCLEOTIDE SEQUENCE</scope>
    <source>
        <strain evidence="8">CHK174-6876</strain>
    </source>
</reference>
<organism evidence="9 10">
    <name type="scientific">Ligilactobacillus acidipiscis</name>
    <dbReference type="NCBI Taxonomy" id="89059"/>
    <lineage>
        <taxon>Bacteria</taxon>
        <taxon>Bacillati</taxon>
        <taxon>Bacillota</taxon>
        <taxon>Bacilli</taxon>
        <taxon>Lactobacillales</taxon>
        <taxon>Lactobacillaceae</taxon>
        <taxon>Ligilactobacillus</taxon>
    </lineage>
</organism>
<evidence type="ECO:0000256" key="1">
    <source>
        <dbReference type="ARBA" id="ARBA00022603"/>
    </source>
</evidence>
<dbReference type="RefSeq" id="WP_010499505.1">
    <property type="nucleotide sequence ID" value="NZ_CP113926.1"/>
</dbReference>
<feature type="domain" description="Release factor glutamine methyltransferase N-terminal" evidence="7">
    <location>
        <begin position="9"/>
        <end position="77"/>
    </location>
</feature>
<reference evidence="9 10" key="1">
    <citation type="journal article" date="2015" name="Genome Announc.">
        <title>Expanding the biotechnology potential of lactobacilli through comparative genomics of 213 strains and associated genera.</title>
        <authorList>
            <person name="Sun Z."/>
            <person name="Harris H.M."/>
            <person name="McCann A."/>
            <person name="Guo C."/>
            <person name="Argimon S."/>
            <person name="Zhang W."/>
            <person name="Yang X."/>
            <person name="Jeffery I.B."/>
            <person name="Cooney J.C."/>
            <person name="Kagawa T.F."/>
            <person name="Liu W."/>
            <person name="Song Y."/>
            <person name="Salvetti E."/>
            <person name="Wrobel A."/>
            <person name="Rasinkangas P."/>
            <person name="Parkhill J."/>
            <person name="Rea M.C."/>
            <person name="O'Sullivan O."/>
            <person name="Ritari J."/>
            <person name="Douillard F.P."/>
            <person name="Paul Ross R."/>
            <person name="Yang R."/>
            <person name="Briner A.E."/>
            <person name="Felis G.E."/>
            <person name="de Vos W.M."/>
            <person name="Barrangou R."/>
            <person name="Klaenhammer T.R."/>
            <person name="Caufield P.W."/>
            <person name="Cui Y."/>
            <person name="Zhang H."/>
            <person name="O'Toole P.W."/>
        </authorList>
    </citation>
    <scope>NUCLEOTIDE SEQUENCE [LARGE SCALE GENOMIC DNA]</scope>
    <source>
        <strain evidence="9 10">DSM 15353</strain>
    </source>
</reference>
<evidence type="ECO:0000259" key="7">
    <source>
        <dbReference type="Pfam" id="PF17827"/>
    </source>
</evidence>
<dbReference type="Gene3D" id="3.40.50.150">
    <property type="entry name" value="Vaccinia Virus protein VP39"/>
    <property type="match status" value="1"/>
</dbReference>
<dbReference type="NCBIfam" id="TIGR00536">
    <property type="entry name" value="hemK_fam"/>
    <property type="match status" value="1"/>
</dbReference>
<dbReference type="PANTHER" id="PTHR18895:SF74">
    <property type="entry name" value="MTRF1L RELEASE FACTOR GLUTAMINE METHYLTRANSFERASE"/>
    <property type="match status" value="1"/>
</dbReference>
<dbReference type="PROSITE" id="PS00092">
    <property type="entry name" value="N6_MTASE"/>
    <property type="match status" value="1"/>
</dbReference>
<proteinExistence type="inferred from homology"/>
<dbReference type="OrthoDB" id="9800643at2"/>
<dbReference type="InterPro" id="IPR002052">
    <property type="entry name" value="DNA_methylase_N6_adenine_CS"/>
</dbReference>
<feature type="domain" description="Methyltransferase small" evidence="6">
    <location>
        <begin position="112"/>
        <end position="196"/>
    </location>
</feature>
<evidence type="ECO:0000256" key="4">
    <source>
        <dbReference type="ARBA" id="ARBA00048391"/>
    </source>
</evidence>
<comment type="similarity">
    <text evidence="5">Belongs to the protein N5-glutamine methyltransferase family. PrmC subfamily.</text>
</comment>
<comment type="catalytic activity">
    <reaction evidence="4 5">
        <text>L-glutaminyl-[peptide chain release factor] + S-adenosyl-L-methionine = N(5)-methyl-L-glutaminyl-[peptide chain release factor] + S-adenosyl-L-homocysteine + H(+)</text>
        <dbReference type="Rhea" id="RHEA:42896"/>
        <dbReference type="Rhea" id="RHEA-COMP:10271"/>
        <dbReference type="Rhea" id="RHEA-COMP:10272"/>
        <dbReference type="ChEBI" id="CHEBI:15378"/>
        <dbReference type="ChEBI" id="CHEBI:30011"/>
        <dbReference type="ChEBI" id="CHEBI:57856"/>
        <dbReference type="ChEBI" id="CHEBI:59789"/>
        <dbReference type="ChEBI" id="CHEBI:61891"/>
        <dbReference type="EC" id="2.1.1.297"/>
    </reaction>
</comment>
<dbReference type="Gene3D" id="1.10.8.10">
    <property type="entry name" value="DNA helicase RuvA subunit, C-terminal domain"/>
    <property type="match status" value="1"/>
</dbReference>
<dbReference type="CDD" id="cd02440">
    <property type="entry name" value="AdoMet_MTases"/>
    <property type="match status" value="1"/>
</dbReference>
<comment type="caution">
    <text evidence="9">The sequence shown here is derived from an EMBL/GenBank/DDBJ whole genome shotgun (WGS) entry which is preliminary data.</text>
</comment>
<dbReference type="AlphaFoldDB" id="A0A0R2KDU3"/>
<dbReference type="EC" id="2.1.1.297" evidence="5"/>
<feature type="binding site" evidence="5">
    <location>
        <begin position="121"/>
        <end position="125"/>
    </location>
    <ligand>
        <name>S-adenosyl-L-methionine</name>
        <dbReference type="ChEBI" id="CHEBI:59789"/>
    </ligand>
</feature>
<name>A0A0R2KDU3_9LACO</name>
<dbReference type="PATRIC" id="fig|89059.3.peg.1168"/>
<sequence>MSNSKTFFEAQQWAFSFIKKAGLDPSAADLLLYGEMNFSATEFLMNLRKEVPEKKWQHFKKNVELYCQGWPAQYLLGNAYFYGLNLKVTSATLIPRPETEELVDWIISGNERTTKKVADIGTGTGAIGLALKSQLPSWQVSLTDISEAALAVAQENAVNLGLDVSILRGDLLAPLTDGPYDIIVSNPPYISQNEQNEMDKSVLEHEPHLALFAADNGLAFYRRIAQQVSSYIHVNSKLYLEIGYAQGKQVVGIFKEAFPQAEVTLKRDITAHDRMVRVIFK</sequence>
<evidence type="ECO:0000256" key="5">
    <source>
        <dbReference type="HAMAP-Rule" id="MF_02126"/>
    </source>
</evidence>
<evidence type="ECO:0000313" key="10">
    <source>
        <dbReference type="Proteomes" id="UP000051491"/>
    </source>
</evidence>
<accession>A0A0R2KDU3</accession>
<dbReference type="GO" id="GO:0032259">
    <property type="term" value="P:methylation"/>
    <property type="evidence" value="ECO:0007669"/>
    <property type="project" value="UniProtKB-KW"/>
</dbReference>
<dbReference type="SUPFAM" id="SSF53335">
    <property type="entry name" value="S-adenosyl-L-methionine-dependent methyltransferases"/>
    <property type="match status" value="1"/>
</dbReference>
<dbReference type="InterPro" id="IPR019874">
    <property type="entry name" value="RF_methyltr_PrmC"/>
</dbReference>
<dbReference type="InterPro" id="IPR029063">
    <property type="entry name" value="SAM-dependent_MTases_sf"/>
</dbReference>